<protein>
    <submittedName>
        <fullName evidence="1">Uncharacterized protein</fullName>
    </submittedName>
</protein>
<evidence type="ECO:0000313" key="1">
    <source>
        <dbReference type="EMBL" id="QHT23273.1"/>
    </source>
</evidence>
<proteinExistence type="predicted"/>
<organism evidence="1">
    <name type="scientific">viral metagenome</name>
    <dbReference type="NCBI Taxonomy" id="1070528"/>
    <lineage>
        <taxon>unclassified sequences</taxon>
        <taxon>metagenomes</taxon>
        <taxon>organismal metagenomes</taxon>
    </lineage>
</organism>
<reference evidence="1" key="1">
    <citation type="journal article" date="2020" name="Nature">
        <title>Giant virus diversity and host interactions through global metagenomics.</title>
        <authorList>
            <person name="Schulz F."/>
            <person name="Roux S."/>
            <person name="Paez-Espino D."/>
            <person name="Jungbluth S."/>
            <person name="Walsh D.A."/>
            <person name="Denef V.J."/>
            <person name="McMahon K.D."/>
            <person name="Konstantinidis K.T."/>
            <person name="Eloe-Fadrosh E.A."/>
            <person name="Kyrpides N.C."/>
            <person name="Woyke T."/>
        </authorList>
    </citation>
    <scope>NUCLEOTIDE SEQUENCE</scope>
    <source>
        <strain evidence="1">GVMAG-M-3300023179-116</strain>
    </source>
</reference>
<name>A0A6C0E452_9ZZZZ</name>
<dbReference type="EMBL" id="MN739730">
    <property type="protein sequence ID" value="QHT23273.1"/>
    <property type="molecule type" value="Genomic_DNA"/>
</dbReference>
<dbReference type="AlphaFoldDB" id="A0A6C0E452"/>
<sequence>MDKNKCPKLKIKKKFWKKEKFVTIKKIKVRIQKK</sequence>
<accession>A0A6C0E452</accession>